<evidence type="ECO:0000313" key="3">
    <source>
        <dbReference type="Proteomes" id="UP000245624"/>
    </source>
</evidence>
<feature type="domain" description="AB hydrolase-1" evidence="1">
    <location>
        <begin position="28"/>
        <end position="259"/>
    </location>
</feature>
<sequence>MGRYFWFKGHAICYEFHPSSLANSDHYIVLLHGFLASKYCFRQLISPLQRKYHVLTIDIPPFGDSSKSKECLYEYDHIVKAIVFLLDQLGIDKTEILGHSMGGQIALRCGYFYPERFSKLILLSPCCFMQQSPLFAKTMGWNPYAPFIARGLLRHKGVLEILRHCLYDDTLITDEMLQKYKQPFLNREIYPSIVTWLKDHQEDLHEEQLQKIMHDCTIFWGKQDLILPYTLGYELLKFLKNAKLILLDETGHFIPEEKPNYIQAYLLQS</sequence>
<proteinExistence type="predicted"/>
<dbReference type="Proteomes" id="UP000245624">
    <property type="component" value="Unassembled WGS sequence"/>
</dbReference>
<dbReference type="Pfam" id="PF00561">
    <property type="entry name" value="Abhydrolase_1"/>
    <property type="match status" value="1"/>
</dbReference>
<organism evidence="2 3">
    <name type="scientific">Gracilibacillus dipsosauri</name>
    <dbReference type="NCBI Taxonomy" id="178340"/>
    <lineage>
        <taxon>Bacteria</taxon>
        <taxon>Bacillati</taxon>
        <taxon>Bacillota</taxon>
        <taxon>Bacilli</taxon>
        <taxon>Bacillales</taxon>
        <taxon>Bacillaceae</taxon>
        <taxon>Gracilibacillus</taxon>
    </lineage>
</organism>
<reference evidence="2 3" key="1">
    <citation type="submission" date="2018-05" db="EMBL/GenBank/DDBJ databases">
        <title>Genomic analysis of Gracilibacillus dipsosauri DD1 reveals novel features of a salt-tolerant amylase.</title>
        <authorList>
            <person name="Deutch C.E."/>
            <person name="Yang S."/>
        </authorList>
    </citation>
    <scope>NUCLEOTIDE SEQUENCE [LARGE SCALE GENOMIC DNA]</scope>
    <source>
        <strain evidence="2 3">DD1</strain>
    </source>
</reference>
<dbReference type="InterPro" id="IPR000073">
    <property type="entry name" value="AB_hydrolase_1"/>
</dbReference>
<dbReference type="EMBL" id="QGTD01000009">
    <property type="protein sequence ID" value="PWU68126.1"/>
    <property type="molecule type" value="Genomic_DNA"/>
</dbReference>
<evidence type="ECO:0000259" key="1">
    <source>
        <dbReference type="Pfam" id="PF00561"/>
    </source>
</evidence>
<evidence type="ECO:0000313" key="2">
    <source>
        <dbReference type="EMBL" id="PWU68126.1"/>
    </source>
</evidence>
<name>A0A317KXR9_9BACI</name>
<keyword evidence="3" id="KW-1185">Reference proteome</keyword>
<dbReference type="SUPFAM" id="SSF53474">
    <property type="entry name" value="alpha/beta-Hydrolases"/>
    <property type="match status" value="1"/>
</dbReference>
<dbReference type="AlphaFoldDB" id="A0A317KXR9"/>
<dbReference type="InterPro" id="IPR029058">
    <property type="entry name" value="AB_hydrolase_fold"/>
</dbReference>
<dbReference type="PANTHER" id="PTHR43689:SF8">
    <property type="entry name" value="ALPHA_BETA-HYDROLASES SUPERFAMILY PROTEIN"/>
    <property type="match status" value="1"/>
</dbReference>
<accession>A0A317KXR9</accession>
<dbReference type="PRINTS" id="PR00111">
    <property type="entry name" value="ABHYDROLASE"/>
</dbReference>
<comment type="caution">
    <text evidence="2">The sequence shown here is derived from an EMBL/GenBank/DDBJ whole genome shotgun (WGS) entry which is preliminary data.</text>
</comment>
<dbReference type="Gene3D" id="3.40.50.1820">
    <property type="entry name" value="alpha/beta hydrolase"/>
    <property type="match status" value="1"/>
</dbReference>
<protein>
    <recommendedName>
        <fullName evidence="1">AB hydrolase-1 domain-containing protein</fullName>
    </recommendedName>
</protein>
<dbReference type="RefSeq" id="WP_109984641.1">
    <property type="nucleotide sequence ID" value="NZ_QGTD01000009.1"/>
</dbReference>
<dbReference type="OrthoDB" id="9797695at2"/>
<dbReference type="PANTHER" id="PTHR43689">
    <property type="entry name" value="HYDROLASE"/>
    <property type="match status" value="1"/>
</dbReference>
<gene>
    <name evidence="2" type="ORF">DLJ74_11885</name>
</gene>